<dbReference type="Gene3D" id="3.40.50.12780">
    <property type="entry name" value="N-terminal domain of ligase-like"/>
    <property type="match status" value="1"/>
</dbReference>
<gene>
    <name evidence="4" type="ORF">Bfra_001311</name>
</gene>
<evidence type="ECO:0000313" key="5">
    <source>
        <dbReference type="Proteomes" id="UP000531561"/>
    </source>
</evidence>
<evidence type="ECO:0000259" key="3">
    <source>
        <dbReference type="PROSITE" id="PS50075"/>
    </source>
</evidence>
<dbReference type="RefSeq" id="XP_037195899.1">
    <property type="nucleotide sequence ID" value="XM_037331745.1"/>
</dbReference>
<dbReference type="EMBL" id="JABFCT010000003">
    <property type="protein sequence ID" value="KAF5876953.1"/>
    <property type="molecule type" value="Genomic_DNA"/>
</dbReference>
<dbReference type="SUPFAM" id="SSF51735">
    <property type="entry name" value="NAD(P)-binding Rossmann-fold domains"/>
    <property type="match status" value="1"/>
</dbReference>
<dbReference type="InterPro" id="IPR036291">
    <property type="entry name" value="NAD(P)-bd_dom_sf"/>
</dbReference>
<feature type="domain" description="Carrier" evidence="3">
    <location>
        <begin position="562"/>
        <end position="643"/>
    </location>
</feature>
<dbReference type="SUPFAM" id="SSF56801">
    <property type="entry name" value="Acetyl-CoA synthetase-like"/>
    <property type="match status" value="1"/>
</dbReference>
<dbReference type="Pfam" id="PF00550">
    <property type="entry name" value="PP-binding"/>
    <property type="match status" value="1"/>
</dbReference>
<protein>
    <submittedName>
        <fullName evidence="4">Putative nrps-like enzyme protein</fullName>
    </submittedName>
</protein>
<dbReference type="Gene3D" id="1.10.1200.10">
    <property type="entry name" value="ACP-like"/>
    <property type="match status" value="1"/>
</dbReference>
<dbReference type="SUPFAM" id="SSF47336">
    <property type="entry name" value="ACP-like"/>
    <property type="match status" value="1"/>
</dbReference>
<keyword evidence="5" id="KW-1185">Reference proteome</keyword>
<dbReference type="Pfam" id="PF07993">
    <property type="entry name" value="NAD_binding_4"/>
    <property type="match status" value="1"/>
</dbReference>
<evidence type="ECO:0000256" key="2">
    <source>
        <dbReference type="ARBA" id="ARBA00022553"/>
    </source>
</evidence>
<dbReference type="Pfam" id="PF23562">
    <property type="entry name" value="AMP-binding_C_3"/>
    <property type="match status" value="1"/>
</dbReference>
<evidence type="ECO:0000313" key="4">
    <source>
        <dbReference type="EMBL" id="KAF5876953.1"/>
    </source>
</evidence>
<dbReference type="PROSITE" id="PS50075">
    <property type="entry name" value="CARRIER"/>
    <property type="match status" value="1"/>
</dbReference>
<name>A0A8H6B031_9HELO</name>
<evidence type="ECO:0000256" key="1">
    <source>
        <dbReference type="ARBA" id="ARBA00022450"/>
    </source>
</evidence>
<proteinExistence type="predicted"/>
<dbReference type="InterPro" id="IPR051414">
    <property type="entry name" value="Adenylate-forming_Reductase"/>
</dbReference>
<comment type="caution">
    <text evidence="4">The sequence shown here is derived from an EMBL/GenBank/DDBJ whole genome shotgun (WGS) entry which is preliminary data.</text>
</comment>
<organism evidence="4 5">
    <name type="scientific">Botrytis fragariae</name>
    <dbReference type="NCBI Taxonomy" id="1964551"/>
    <lineage>
        <taxon>Eukaryota</taxon>
        <taxon>Fungi</taxon>
        <taxon>Dikarya</taxon>
        <taxon>Ascomycota</taxon>
        <taxon>Pezizomycotina</taxon>
        <taxon>Leotiomycetes</taxon>
        <taxon>Helotiales</taxon>
        <taxon>Sclerotiniaceae</taxon>
        <taxon>Botrytis</taxon>
    </lineage>
</organism>
<dbReference type="Gene3D" id="3.40.50.720">
    <property type="entry name" value="NAD(P)-binding Rossmann-like Domain"/>
    <property type="match status" value="1"/>
</dbReference>
<dbReference type="InterPro" id="IPR036736">
    <property type="entry name" value="ACP-like_sf"/>
</dbReference>
<keyword evidence="1" id="KW-0596">Phosphopantetheine</keyword>
<sequence length="1088" mass="121546">MAVDIAIPEVPQDCGKRLIAHYIHQTAIDEPHRVCISWPLTSEPRDGFEDITFSHLDKAIDVASNWVEKNAGIGKDFDCIAYIGPHDLRYILLMIAAIKTGHKLFVPSPRNSLEAHTKLLRDYKCEKFLFAKDSPISRKIINDIQTKVDLQTIAVPTLDYFFHPGFDVPHYKYTATYEEARFQPLAAMHTSGTTGTPKPIVIPQGVITSLDASQKATSLYGIATTSDYWRGLRCFLAFPLFHAAGVYRLMTALYFKQIAVLPPPIPLTAELANEVHIHGKVQVADLPPAVLVEISKVPQYLKNLRSVKYIMTGGGPLPDGPGDIINSHTRLFAGFGSTETGHIQAALPPKENWDYYDFSTSFGVEMRHHSGELYELVIVRDPSIEAYQGTFYTFPDLSEYKTRDLFSKHPSKNNLWHHECRSDDIIVYSTGEKFNPISMENALNSHPKVRSAIVYGTKKFQSSLLVEPVNPERSKESLLEELWPTIKAANVSCPAHARIMSKDFVAFTKPDKPFPRAGKGTVQRKQAEKLYETELNSLYETITNGQGTNIKNTNGNSSVDKGASSDVQGTIIQTISNLQGFENFSPSENFFEHGLDSLGVISLTRAVNAAFQSQDPPRDSIRDSMIYAYPSPEKLARALSNFAKDENENYGEMQEEYESFVSDLPIIARPSIPVTGSRVFLLTGSTGSLGSYILSNLLEEDKTCKVYCINRGEDTEERQVNASSSKGLSTDFSRVHFLSMATGATEAWLGIKLDQYKELLNEVTHIIHNAWHIDFNMSFSQMGATHIRRVRQLINFSAHSRFGASIHFISSISTVGNWDVSGSNMSDSSGRSTPSQSETELVLTMPGVPEIPYEDWSLPQCLGYGQSKFVAERLITTACKVANIPASIYRVGQIAGPKRSEGKWNEQEWFPLILKSSTYLKVLPSSLGPLEAVDWIPVDTLGKVIYELVSSFNHDTLEPDSAIESSSGSPRVYHLVNPKRTKYSHAILPRLQSILDLPTVPFQEWVQRLCDSAANIQDMKINDNPAVKILGFYEGLVKKQKEGRTQVWLDTEKAVEGSATLKSMDPIDGNCVDNWMRQWKYVRNEHGE</sequence>
<dbReference type="PANTHER" id="PTHR43439:SF2">
    <property type="entry name" value="ENZYME, PUTATIVE (JCVI)-RELATED"/>
    <property type="match status" value="1"/>
</dbReference>
<accession>A0A8H6B031</accession>
<dbReference type="PANTHER" id="PTHR43439">
    <property type="entry name" value="PHENYLACETATE-COENZYME A LIGASE"/>
    <property type="match status" value="1"/>
</dbReference>
<dbReference type="InterPro" id="IPR009081">
    <property type="entry name" value="PP-bd_ACP"/>
</dbReference>
<dbReference type="InterPro" id="IPR042099">
    <property type="entry name" value="ANL_N_sf"/>
</dbReference>
<keyword evidence="2" id="KW-0597">Phosphoprotein</keyword>
<dbReference type="InterPro" id="IPR013120">
    <property type="entry name" value="FAR_NAD-bd"/>
</dbReference>
<dbReference type="GeneID" id="59255437"/>
<reference evidence="4 5" key="1">
    <citation type="journal article" date="2020" name="Phytopathology">
        <title>A high-quality genome resource of Botrytis fragariae, a new and rapidly spreading fungal pathogen causing strawberry gray mold in the U.S.A.</title>
        <authorList>
            <person name="Wu Y."/>
            <person name="Saski C.A."/>
            <person name="Schnabel G."/>
            <person name="Xiao S."/>
            <person name="Hu M."/>
        </authorList>
    </citation>
    <scope>NUCLEOTIDE SEQUENCE [LARGE SCALE GENOMIC DNA]</scope>
    <source>
        <strain evidence="4 5">BVB16</strain>
    </source>
</reference>
<dbReference type="AlphaFoldDB" id="A0A8H6B031"/>
<dbReference type="InterPro" id="IPR000873">
    <property type="entry name" value="AMP-dep_synth/lig_dom"/>
</dbReference>
<dbReference type="OrthoDB" id="429813at2759"/>
<dbReference type="Pfam" id="PF00501">
    <property type="entry name" value="AMP-binding"/>
    <property type="match status" value="1"/>
</dbReference>
<dbReference type="Proteomes" id="UP000531561">
    <property type="component" value="Unassembled WGS sequence"/>
</dbReference>